<name>A0A5J4YYP0_PORPP</name>
<feature type="compositionally biased region" description="Basic and acidic residues" evidence="1">
    <location>
        <begin position="1"/>
        <end position="21"/>
    </location>
</feature>
<protein>
    <submittedName>
        <fullName evidence="2">Uncharacterized protein</fullName>
    </submittedName>
</protein>
<feature type="compositionally biased region" description="Polar residues" evidence="1">
    <location>
        <begin position="66"/>
        <end position="75"/>
    </location>
</feature>
<feature type="region of interest" description="Disordered" evidence="1">
    <location>
        <begin position="1"/>
        <end position="115"/>
    </location>
</feature>
<evidence type="ECO:0000313" key="3">
    <source>
        <dbReference type="Proteomes" id="UP000324585"/>
    </source>
</evidence>
<organism evidence="2 3">
    <name type="scientific">Porphyridium purpureum</name>
    <name type="common">Red alga</name>
    <name type="synonym">Porphyridium cruentum</name>
    <dbReference type="NCBI Taxonomy" id="35688"/>
    <lineage>
        <taxon>Eukaryota</taxon>
        <taxon>Rhodophyta</taxon>
        <taxon>Bangiophyceae</taxon>
        <taxon>Porphyridiales</taxon>
        <taxon>Porphyridiaceae</taxon>
        <taxon>Porphyridium</taxon>
    </lineage>
</organism>
<proteinExistence type="predicted"/>
<sequence>MPDRPKPARAHVPETDARETGHQSQGKQGVALPARPAVRETPNEFACSRAGSEDQQQHVLHAVDSTAAQNGTGLSSRADEDVQTGSKPQTMHGASPNKKPRSRRKTEQVSIDETTVRRKRTRIKVGEQAYHSQRTKSSVALSLCVRTYDSNEESSGESTKIGEGREDEAARYVKQLISASLL</sequence>
<dbReference type="EMBL" id="VRMN01000003">
    <property type="protein sequence ID" value="KAA8495834.1"/>
    <property type="molecule type" value="Genomic_DNA"/>
</dbReference>
<keyword evidence="3" id="KW-1185">Reference proteome</keyword>
<reference evidence="3" key="1">
    <citation type="journal article" date="2019" name="Nat. Commun.">
        <title>Expansion of phycobilisome linker gene families in mesophilic red algae.</title>
        <authorList>
            <person name="Lee J."/>
            <person name="Kim D."/>
            <person name="Bhattacharya D."/>
            <person name="Yoon H.S."/>
        </authorList>
    </citation>
    <scope>NUCLEOTIDE SEQUENCE [LARGE SCALE GENOMIC DNA]</scope>
    <source>
        <strain evidence="3">CCMP 1328</strain>
    </source>
</reference>
<feature type="region of interest" description="Disordered" evidence="1">
    <location>
        <begin position="148"/>
        <end position="168"/>
    </location>
</feature>
<dbReference type="Proteomes" id="UP000324585">
    <property type="component" value="Unassembled WGS sequence"/>
</dbReference>
<accession>A0A5J4YYP0</accession>
<evidence type="ECO:0000256" key="1">
    <source>
        <dbReference type="SAM" id="MobiDB-lite"/>
    </source>
</evidence>
<dbReference type="AlphaFoldDB" id="A0A5J4YYP0"/>
<evidence type="ECO:0000313" key="2">
    <source>
        <dbReference type="EMBL" id="KAA8495834.1"/>
    </source>
</evidence>
<gene>
    <name evidence="2" type="ORF">FVE85_1989</name>
</gene>
<comment type="caution">
    <text evidence="2">The sequence shown here is derived from an EMBL/GenBank/DDBJ whole genome shotgun (WGS) entry which is preliminary data.</text>
</comment>